<evidence type="ECO:0000313" key="3">
    <source>
        <dbReference type="EMBL" id="USD19925.1"/>
    </source>
</evidence>
<keyword evidence="1" id="KW-0472">Membrane</keyword>
<evidence type="ECO:0000256" key="1">
    <source>
        <dbReference type="SAM" id="Phobius"/>
    </source>
</evidence>
<sequence>MNKIEVKITPDDYYHSQWVHQKLSVSKFFIIALLTVWLAYFLYSALNVELSIAVGSASGWLLWYFGYYLVYLRYKCNKIYRQQKSLNLPAQFEWDREGINAINERGVAKIKWSDYVKWRESKRIIMLYQSDLIFNIIPKSSFENTDQENDFLSNLQNISS</sequence>
<accession>A0ABY4V7L2</accession>
<keyword evidence="4" id="KW-1185">Reference proteome</keyword>
<dbReference type="RefSeq" id="WP_252082015.1">
    <property type="nucleotide sequence ID" value="NZ_CP092418.1"/>
</dbReference>
<protein>
    <submittedName>
        <fullName evidence="3">YcxB family protein</fullName>
    </submittedName>
</protein>
<reference evidence="3" key="1">
    <citation type="submission" date="2022-02" db="EMBL/GenBank/DDBJ databases">
        <title>Coral-associated bacteria.</title>
        <authorList>
            <person name="Tang K."/>
            <person name="Wang X."/>
        </authorList>
    </citation>
    <scope>NUCLEOTIDE SEQUENCE</scope>
    <source>
        <strain evidence="3">SCSIO 43006</strain>
    </source>
</reference>
<organism evidence="3 4">
    <name type="scientific">Microbulbifer variabilis</name>
    <dbReference type="NCBI Taxonomy" id="266805"/>
    <lineage>
        <taxon>Bacteria</taxon>
        <taxon>Pseudomonadati</taxon>
        <taxon>Pseudomonadota</taxon>
        <taxon>Gammaproteobacteria</taxon>
        <taxon>Cellvibrionales</taxon>
        <taxon>Microbulbiferaceae</taxon>
        <taxon>Microbulbifer</taxon>
    </lineage>
</organism>
<gene>
    <name evidence="3" type="ORF">MJO52_12640</name>
</gene>
<feature type="transmembrane region" description="Helical" evidence="1">
    <location>
        <begin position="28"/>
        <end position="46"/>
    </location>
</feature>
<evidence type="ECO:0000259" key="2">
    <source>
        <dbReference type="Pfam" id="PF14317"/>
    </source>
</evidence>
<name>A0ABY4V7L2_9GAMM</name>
<feature type="transmembrane region" description="Helical" evidence="1">
    <location>
        <begin position="52"/>
        <end position="74"/>
    </location>
</feature>
<keyword evidence="1" id="KW-0812">Transmembrane</keyword>
<dbReference type="InterPro" id="IPR025588">
    <property type="entry name" value="YcxB-like_C"/>
</dbReference>
<keyword evidence="1" id="KW-1133">Transmembrane helix</keyword>
<dbReference type="Proteomes" id="UP001055658">
    <property type="component" value="Chromosome"/>
</dbReference>
<dbReference type="Pfam" id="PF14317">
    <property type="entry name" value="YcxB"/>
    <property type="match status" value="1"/>
</dbReference>
<dbReference type="EMBL" id="CP092418">
    <property type="protein sequence ID" value="USD19925.1"/>
    <property type="molecule type" value="Genomic_DNA"/>
</dbReference>
<evidence type="ECO:0000313" key="4">
    <source>
        <dbReference type="Proteomes" id="UP001055658"/>
    </source>
</evidence>
<feature type="domain" description="YcxB-like C-terminal" evidence="2">
    <location>
        <begin position="94"/>
        <end position="152"/>
    </location>
</feature>
<proteinExistence type="predicted"/>